<dbReference type="AlphaFoldDB" id="A0A0V0ZP85"/>
<proteinExistence type="predicted"/>
<reference evidence="2 3" key="1">
    <citation type="submission" date="2015-01" db="EMBL/GenBank/DDBJ databases">
        <title>Evolution of Trichinella species and genotypes.</title>
        <authorList>
            <person name="Korhonen P.K."/>
            <person name="Edoardo P."/>
            <person name="Giuseppe L.R."/>
            <person name="Gasser R.B."/>
        </authorList>
    </citation>
    <scope>NUCLEOTIDE SEQUENCE [LARGE SCALE GENOMIC DNA]</scope>
    <source>
        <strain evidence="2">ISS2496</strain>
    </source>
</reference>
<keyword evidence="1" id="KW-1133">Transmembrane helix</keyword>
<name>A0A0V0ZP85_9BILA</name>
<keyword evidence="3" id="KW-1185">Reference proteome</keyword>
<evidence type="ECO:0000256" key="1">
    <source>
        <dbReference type="SAM" id="Phobius"/>
    </source>
</evidence>
<evidence type="ECO:0000313" key="2">
    <source>
        <dbReference type="EMBL" id="KRY14470.1"/>
    </source>
</evidence>
<organism evidence="2 3">
    <name type="scientific">Trichinella patagoniensis</name>
    <dbReference type="NCBI Taxonomy" id="990121"/>
    <lineage>
        <taxon>Eukaryota</taxon>
        <taxon>Metazoa</taxon>
        <taxon>Ecdysozoa</taxon>
        <taxon>Nematoda</taxon>
        <taxon>Enoplea</taxon>
        <taxon>Dorylaimia</taxon>
        <taxon>Trichinellida</taxon>
        <taxon>Trichinellidae</taxon>
        <taxon>Trichinella</taxon>
    </lineage>
</organism>
<dbReference type="EMBL" id="JYDQ01000116">
    <property type="protein sequence ID" value="KRY14470.1"/>
    <property type="molecule type" value="Genomic_DNA"/>
</dbReference>
<accession>A0A0V0ZP85</accession>
<feature type="transmembrane region" description="Helical" evidence="1">
    <location>
        <begin position="77"/>
        <end position="95"/>
    </location>
</feature>
<dbReference type="Proteomes" id="UP000054783">
    <property type="component" value="Unassembled WGS sequence"/>
</dbReference>
<protein>
    <submittedName>
        <fullName evidence="2">Uncharacterized protein</fullName>
    </submittedName>
</protein>
<keyword evidence="1" id="KW-0812">Transmembrane</keyword>
<keyword evidence="1" id="KW-0472">Membrane</keyword>
<sequence length="101" mass="11909">MLSKTIVLFGFQFVKLYDCFIQRPKRYNNKNEIMHMTVGTSKYFNVTNTVRTFCSFGKVNKAKSKMEIRLRINADKVIITFVFMITGKLCIFTTLKTDFFH</sequence>
<evidence type="ECO:0000313" key="3">
    <source>
        <dbReference type="Proteomes" id="UP000054783"/>
    </source>
</evidence>
<gene>
    <name evidence="2" type="ORF">T12_16889</name>
</gene>
<comment type="caution">
    <text evidence="2">The sequence shown here is derived from an EMBL/GenBank/DDBJ whole genome shotgun (WGS) entry which is preliminary data.</text>
</comment>